<dbReference type="Pfam" id="PF08239">
    <property type="entry name" value="SH3_3"/>
    <property type="match status" value="2"/>
</dbReference>
<feature type="domain" description="SH3b" evidence="2">
    <location>
        <begin position="83"/>
        <end position="147"/>
    </location>
</feature>
<dbReference type="HOGENOM" id="CLU_086360_3_1_0"/>
<accession>B2KB61</accession>
<dbReference type="PANTHER" id="PTHR34408">
    <property type="entry name" value="FAMILY PROTEIN, PUTATIVE-RELATED"/>
    <property type="match status" value="1"/>
</dbReference>
<dbReference type="InterPro" id="IPR003646">
    <property type="entry name" value="SH3-like_bac-type"/>
</dbReference>
<dbReference type="PANTHER" id="PTHR34408:SF1">
    <property type="entry name" value="GLYCOSYL HYDROLASE FAMILY 19 DOMAIN-CONTAINING PROTEIN HI_1415"/>
    <property type="match status" value="1"/>
</dbReference>
<gene>
    <name evidence="3" type="ordered locus">Emin_0258</name>
</gene>
<dbReference type="Gene3D" id="2.30.30.40">
    <property type="entry name" value="SH3 Domains"/>
    <property type="match status" value="2"/>
</dbReference>
<feature type="chain" id="PRO_5002780020" evidence="1">
    <location>
        <begin position="20"/>
        <end position="157"/>
    </location>
</feature>
<evidence type="ECO:0000256" key="1">
    <source>
        <dbReference type="SAM" id="SignalP"/>
    </source>
</evidence>
<keyword evidence="1" id="KW-0732">Signal</keyword>
<dbReference type="RefSeq" id="WP_012414435.1">
    <property type="nucleotide sequence ID" value="NC_010644.1"/>
</dbReference>
<dbReference type="AlphaFoldDB" id="B2KB61"/>
<name>B2KB61_ELUMP</name>
<protein>
    <submittedName>
        <fullName evidence="3">Uncharacterized protein conserved in bacteria DUF1058</fullName>
    </submittedName>
</protein>
<reference evidence="3 4" key="1">
    <citation type="journal article" date="2009" name="Appl. Environ. Microbiol.">
        <title>Genomic analysis of 'Elusimicrobium minutum,' the first cultivated representative of the phylum 'Elusimicrobia' (formerly termite group 1).</title>
        <authorList>
            <person name="Herlemann D.P.R."/>
            <person name="Geissinger O."/>
            <person name="Ikeda-Ohtsubo W."/>
            <person name="Kunin V."/>
            <person name="Sun H."/>
            <person name="Lapidus A."/>
            <person name="Hugenholtz P."/>
            <person name="Brune A."/>
        </authorList>
    </citation>
    <scope>NUCLEOTIDE SEQUENCE [LARGE SCALE GENOMIC DNA]</scope>
    <source>
        <strain evidence="3 4">Pei191</strain>
    </source>
</reference>
<dbReference type="Proteomes" id="UP000001029">
    <property type="component" value="Chromosome"/>
</dbReference>
<evidence type="ECO:0000259" key="2">
    <source>
        <dbReference type="PROSITE" id="PS51781"/>
    </source>
</evidence>
<evidence type="ECO:0000313" key="3">
    <source>
        <dbReference type="EMBL" id="ACC97820.1"/>
    </source>
</evidence>
<dbReference type="PROSITE" id="PS51781">
    <property type="entry name" value="SH3B"/>
    <property type="match status" value="1"/>
</dbReference>
<evidence type="ECO:0000313" key="4">
    <source>
        <dbReference type="Proteomes" id="UP000001029"/>
    </source>
</evidence>
<dbReference type="KEGG" id="emi:Emin_0258"/>
<dbReference type="STRING" id="445932.Emin_0258"/>
<dbReference type="InterPro" id="IPR052354">
    <property type="entry name" value="Cell_Wall_Dynamics_Protein"/>
</dbReference>
<dbReference type="SMART" id="SM00287">
    <property type="entry name" value="SH3b"/>
    <property type="match status" value="2"/>
</dbReference>
<keyword evidence="4" id="KW-1185">Reference proteome</keyword>
<sequence length="157" mass="17263">MKKILAVTLLLAFAAPAFAAKFATVSSYEANIRSCAGTKCAVKWKAWKYTPLQMIGLSKDKVWVQVKDFEGHTGWIHNTLLSTQIGLSATSDVNIRQSPSSNAPIVCTVEKGYALKFISKNGGWYQVQDEPADKNKGICKGWVYSAYVWGPRAKTAK</sequence>
<dbReference type="EMBL" id="CP001055">
    <property type="protein sequence ID" value="ACC97820.1"/>
    <property type="molecule type" value="Genomic_DNA"/>
</dbReference>
<proteinExistence type="predicted"/>
<organism evidence="3 4">
    <name type="scientific">Elusimicrobium minutum (strain Pei191)</name>
    <dbReference type="NCBI Taxonomy" id="445932"/>
    <lineage>
        <taxon>Bacteria</taxon>
        <taxon>Pseudomonadati</taxon>
        <taxon>Elusimicrobiota</taxon>
        <taxon>Elusimicrobia</taxon>
        <taxon>Elusimicrobiales</taxon>
        <taxon>Elusimicrobiaceae</taxon>
        <taxon>Elusimicrobium</taxon>
    </lineage>
</organism>
<dbReference type="OrthoDB" id="9810773at2"/>
<feature type="signal peptide" evidence="1">
    <location>
        <begin position="1"/>
        <end position="19"/>
    </location>
</feature>